<accession>A0A1I2TIF5</accession>
<evidence type="ECO:0000313" key="1">
    <source>
        <dbReference type="EMBL" id="SFG64675.1"/>
    </source>
</evidence>
<dbReference type="EMBL" id="FOOG01000071">
    <property type="protein sequence ID" value="SFG64675.1"/>
    <property type="molecule type" value="Genomic_DNA"/>
</dbReference>
<dbReference type="Gene3D" id="3.40.630.10">
    <property type="entry name" value="Zn peptidases"/>
    <property type="match status" value="1"/>
</dbReference>
<name>A0A1I2TIF5_9BACI</name>
<proteinExistence type="predicted"/>
<dbReference type="Pfam" id="PF10994">
    <property type="entry name" value="DUF2817"/>
    <property type="match status" value="1"/>
</dbReference>
<evidence type="ECO:0000313" key="2">
    <source>
        <dbReference type="Proteomes" id="UP000198897"/>
    </source>
</evidence>
<dbReference type="InterPro" id="IPR021259">
    <property type="entry name" value="DUF2817"/>
</dbReference>
<gene>
    <name evidence="1" type="ORF">SAMN05216353_1719</name>
</gene>
<dbReference type="Proteomes" id="UP000198897">
    <property type="component" value="Unassembled WGS sequence"/>
</dbReference>
<sequence>MPATEKYFKRDYEQSRETFQKHLTTIKEKWPQAALSTETIGEDPDNTIDVIYSEALTSNEQVVFFTTGEHGIEGYAGAAVTHLFVEEYLNQIDPQTTGICLVHAINPWGMRNFRRVTENNVDLNRNYLFEPDSVPENVNENYSEESHIFQPNGPVKDVAKEKTELYEQLSKGMMREGYSGIKKAKGMGQFEFPRGVYYGGSKEEESASFLKDWQRKLLSTYPRVIHMDWHTALGPTNEVTMVVSEHDEREEEHMKEEYGMQNIQKFTPKKVKGDSTNYFHKLKNEENPDTYLFSALFEFGTFGTSRKAELREFTTIILENQLYWEGAEKEEDRQWILEEFKNMFYPDEGEWRQSVLKEARLAIESILTQEEILVSYQTT</sequence>
<dbReference type="SUPFAM" id="SSF53187">
    <property type="entry name" value="Zn-dependent exopeptidases"/>
    <property type="match status" value="1"/>
</dbReference>
<dbReference type="AlphaFoldDB" id="A0A1I2TIF5"/>
<evidence type="ECO:0008006" key="3">
    <source>
        <dbReference type="Google" id="ProtNLM"/>
    </source>
</evidence>
<dbReference type="OrthoDB" id="4014363at2"/>
<dbReference type="RefSeq" id="WP_089754885.1">
    <property type="nucleotide sequence ID" value="NZ_FOOG01000071.1"/>
</dbReference>
<protein>
    <recommendedName>
        <fullName evidence="3">Zinc carboxypeptidase</fullName>
    </recommendedName>
</protein>
<reference evidence="2" key="1">
    <citation type="submission" date="2016-10" db="EMBL/GenBank/DDBJ databases">
        <authorList>
            <person name="Varghese N."/>
            <person name="Submissions S."/>
        </authorList>
    </citation>
    <scope>NUCLEOTIDE SEQUENCE [LARGE SCALE GENOMIC DNA]</scope>
    <source>
        <strain evidence="2">FP5</strain>
    </source>
</reference>
<dbReference type="CDD" id="cd06233">
    <property type="entry name" value="M14-like"/>
    <property type="match status" value="1"/>
</dbReference>
<keyword evidence="2" id="KW-1185">Reference proteome</keyword>
<organism evidence="1 2">
    <name type="scientific">Halobacillus alkaliphilus</name>
    <dbReference type="NCBI Taxonomy" id="396056"/>
    <lineage>
        <taxon>Bacteria</taxon>
        <taxon>Bacillati</taxon>
        <taxon>Bacillota</taxon>
        <taxon>Bacilli</taxon>
        <taxon>Bacillales</taxon>
        <taxon>Bacillaceae</taxon>
        <taxon>Halobacillus</taxon>
    </lineage>
</organism>